<organism evidence="1 2">
    <name type="scientific">Strigamia maritima</name>
    <name type="common">European centipede</name>
    <name type="synonym">Geophilus maritimus</name>
    <dbReference type="NCBI Taxonomy" id="126957"/>
    <lineage>
        <taxon>Eukaryota</taxon>
        <taxon>Metazoa</taxon>
        <taxon>Ecdysozoa</taxon>
        <taxon>Arthropoda</taxon>
        <taxon>Myriapoda</taxon>
        <taxon>Chilopoda</taxon>
        <taxon>Pleurostigmophora</taxon>
        <taxon>Geophilomorpha</taxon>
        <taxon>Linotaeniidae</taxon>
        <taxon>Strigamia</taxon>
    </lineage>
</organism>
<evidence type="ECO:0000313" key="2">
    <source>
        <dbReference type="Proteomes" id="UP000014500"/>
    </source>
</evidence>
<dbReference type="AlphaFoldDB" id="T1J0X0"/>
<keyword evidence="2" id="KW-1185">Reference proteome</keyword>
<accession>T1J0X0</accession>
<protein>
    <submittedName>
        <fullName evidence="1">Uncharacterized protein</fullName>
    </submittedName>
</protein>
<dbReference type="HOGENOM" id="CLU_1542024_0_0_1"/>
<dbReference type="EnsemblMetazoa" id="SMAR007182-RA">
    <property type="protein sequence ID" value="SMAR007182-PA"/>
    <property type="gene ID" value="SMAR007182"/>
</dbReference>
<reference evidence="1" key="2">
    <citation type="submission" date="2015-02" db="UniProtKB">
        <authorList>
            <consortium name="EnsemblMetazoa"/>
        </authorList>
    </citation>
    <scope>IDENTIFICATION</scope>
</reference>
<reference evidence="2" key="1">
    <citation type="submission" date="2011-05" db="EMBL/GenBank/DDBJ databases">
        <authorList>
            <person name="Richards S.R."/>
            <person name="Qu J."/>
            <person name="Jiang H."/>
            <person name="Jhangiani S.N."/>
            <person name="Agravi P."/>
            <person name="Goodspeed R."/>
            <person name="Gross S."/>
            <person name="Mandapat C."/>
            <person name="Jackson L."/>
            <person name="Mathew T."/>
            <person name="Pu L."/>
            <person name="Thornton R."/>
            <person name="Saada N."/>
            <person name="Wilczek-Boney K.B."/>
            <person name="Lee S."/>
            <person name="Kovar C."/>
            <person name="Wu Y."/>
            <person name="Scherer S.E."/>
            <person name="Worley K.C."/>
            <person name="Muzny D.M."/>
            <person name="Gibbs R."/>
        </authorList>
    </citation>
    <scope>NUCLEOTIDE SEQUENCE</scope>
    <source>
        <strain evidence="2">Brora</strain>
    </source>
</reference>
<dbReference type="STRING" id="126957.T1J0X0"/>
<sequence length="174" mass="19575">MAFYPHESSLEDTTKGLEIFKLFLTQITVQDNYWAEFLPISSITNNQPLEFTVTGSPDEYLNLNQVYLLLTVKVSNAKGDVLVKTIVADPDENVGAVAGNKVAPVNLYLHSLFSQLYIYLNDRLCTSSDGLYAYRAFLECLLNSSDDIKDSFMSAQMFYRDYGGHCAVNDRPTK</sequence>
<name>T1J0X0_STRMM</name>
<dbReference type="PhylomeDB" id="T1J0X0"/>
<dbReference type="EMBL" id="AFFK01020683">
    <property type="status" value="NOT_ANNOTATED_CDS"/>
    <property type="molecule type" value="Genomic_DNA"/>
</dbReference>
<evidence type="ECO:0000313" key="1">
    <source>
        <dbReference type="EnsemblMetazoa" id="SMAR007182-PA"/>
    </source>
</evidence>
<dbReference type="OMA" id="YRAFLEC"/>
<proteinExistence type="predicted"/>
<dbReference type="Proteomes" id="UP000014500">
    <property type="component" value="Unassembled WGS sequence"/>
</dbReference>